<dbReference type="PANTHER" id="PTHR43794:SF11">
    <property type="entry name" value="AMIDOHYDROLASE-RELATED DOMAIN-CONTAINING PROTEIN"/>
    <property type="match status" value="1"/>
</dbReference>
<dbReference type="AlphaFoldDB" id="A0A520LNN4"/>
<dbReference type="EMBL" id="SHBO01000006">
    <property type="protein sequence ID" value="RZO08196.1"/>
    <property type="molecule type" value="Genomic_DNA"/>
</dbReference>
<dbReference type="SUPFAM" id="SSF51338">
    <property type="entry name" value="Composite domain of metallo-dependent hydrolases"/>
    <property type="match status" value="1"/>
</dbReference>
<dbReference type="InterPro" id="IPR032466">
    <property type="entry name" value="Metal_Hydrolase"/>
</dbReference>
<dbReference type="InterPro" id="IPR006680">
    <property type="entry name" value="Amidohydro-rel"/>
</dbReference>
<dbReference type="Pfam" id="PF01979">
    <property type="entry name" value="Amidohydro_1"/>
    <property type="match status" value="1"/>
</dbReference>
<dbReference type="InterPro" id="IPR050287">
    <property type="entry name" value="MTA/SAH_deaminase"/>
</dbReference>
<dbReference type="InterPro" id="IPR011059">
    <property type="entry name" value="Metal-dep_hydrolase_composite"/>
</dbReference>
<accession>A0A520LNN4</accession>
<dbReference type="SUPFAM" id="SSF51556">
    <property type="entry name" value="Metallo-dependent hydrolases"/>
    <property type="match status" value="1"/>
</dbReference>
<feature type="domain" description="Amidohydrolase-related" evidence="3">
    <location>
        <begin position="63"/>
        <end position="410"/>
    </location>
</feature>
<evidence type="ECO:0000259" key="3">
    <source>
        <dbReference type="Pfam" id="PF01979"/>
    </source>
</evidence>
<dbReference type="Gene3D" id="2.30.40.10">
    <property type="entry name" value="Urease, subunit C, domain 1"/>
    <property type="match status" value="1"/>
</dbReference>
<comment type="caution">
    <text evidence="4">The sequence shown here is derived from an EMBL/GenBank/DDBJ whole genome shotgun (WGS) entry which is preliminary data.</text>
</comment>
<evidence type="ECO:0000256" key="2">
    <source>
        <dbReference type="ARBA" id="ARBA00022801"/>
    </source>
</evidence>
<comment type="similarity">
    <text evidence="1">Belongs to the metallo-dependent hydrolases superfamily. ATZ/TRZ family.</text>
</comment>
<dbReference type="Gene3D" id="3.20.20.140">
    <property type="entry name" value="Metal-dependent hydrolases"/>
    <property type="match status" value="1"/>
</dbReference>
<dbReference type="GO" id="GO:0016810">
    <property type="term" value="F:hydrolase activity, acting on carbon-nitrogen (but not peptide) bonds"/>
    <property type="evidence" value="ECO:0007669"/>
    <property type="project" value="InterPro"/>
</dbReference>
<reference evidence="4 5" key="1">
    <citation type="submission" date="2019-02" db="EMBL/GenBank/DDBJ databases">
        <title>Prokaryotic population dynamics and viral predation in marine succession experiment using metagenomics: the confinement effect.</title>
        <authorList>
            <person name="Haro-Moreno J.M."/>
            <person name="Rodriguez-Valera F."/>
            <person name="Lopez-Perez M."/>
        </authorList>
    </citation>
    <scope>NUCLEOTIDE SEQUENCE [LARGE SCALE GENOMIC DNA]</scope>
    <source>
        <strain evidence="4">MED-G169</strain>
    </source>
</reference>
<protein>
    <recommendedName>
        <fullName evidence="3">Amidohydrolase-related domain-containing protein</fullName>
    </recommendedName>
</protein>
<sequence length="446" mass="50340">MTIARIDMIINCKYLIPVIPENTVLIDYSIAVDDGKILQIGPYKEIESKWNAIKYEDLQNHCVLPGLVNSYSQASMSLLNNFQLAEENSSRIKQLKTIQSTLVDENFVSEGSLLGINQMVKKGITCFSDNFFFPDNTISISKSVGVRTQIGLILTKDSSVYAKNFEEYIHKGLDTRDQYKDLSLLTFAIAPINAFSLEDHILREIAKYANELDLPIQSLCNENKYEIEKSIEYFGSRPLKRLNEYGLLNNQTQLCGICDLNEEDFDLLRVTRSNILFCPFATNYSEQYLYKLFATLEEEQNIAFGSDGADLGFEIDLFNMMRTSALLARVNYKSKLKSIAHRLLRMGTINGARALGLDDKIGSLETDKEADIIAIELSDSDVISENQIAEHIVFSNSGSHVSHSWVSGKNLMRESVVKNIPQSKLDKICNKWSSKLSGNFTTRCSQ</sequence>
<dbReference type="PANTHER" id="PTHR43794">
    <property type="entry name" value="AMINOHYDROLASE SSNA-RELATED"/>
    <property type="match status" value="1"/>
</dbReference>
<name>A0A520LNN4_9GAMM</name>
<evidence type="ECO:0000256" key="1">
    <source>
        <dbReference type="ARBA" id="ARBA00006745"/>
    </source>
</evidence>
<proteinExistence type="inferred from homology"/>
<gene>
    <name evidence="4" type="ORF">EVB02_00985</name>
</gene>
<evidence type="ECO:0000313" key="4">
    <source>
        <dbReference type="EMBL" id="RZO08196.1"/>
    </source>
</evidence>
<organism evidence="4 5">
    <name type="scientific">SAR92 clade bacterium</name>
    <dbReference type="NCBI Taxonomy" id="2315479"/>
    <lineage>
        <taxon>Bacteria</taxon>
        <taxon>Pseudomonadati</taxon>
        <taxon>Pseudomonadota</taxon>
        <taxon>Gammaproteobacteria</taxon>
        <taxon>Cellvibrionales</taxon>
        <taxon>Porticoccaceae</taxon>
        <taxon>SAR92 clade</taxon>
    </lineage>
</organism>
<dbReference type="Proteomes" id="UP000318148">
    <property type="component" value="Unassembled WGS sequence"/>
</dbReference>
<evidence type="ECO:0000313" key="5">
    <source>
        <dbReference type="Proteomes" id="UP000318148"/>
    </source>
</evidence>
<keyword evidence="2" id="KW-0378">Hydrolase</keyword>